<keyword evidence="1 2" id="KW-0238">DNA-binding</keyword>
<dbReference type="Gene3D" id="1.10.357.10">
    <property type="entry name" value="Tetracycline Repressor, domain 2"/>
    <property type="match status" value="1"/>
</dbReference>
<feature type="DNA-binding region" description="H-T-H motif" evidence="2">
    <location>
        <begin position="29"/>
        <end position="48"/>
    </location>
</feature>
<dbReference type="InterPro" id="IPR050109">
    <property type="entry name" value="HTH-type_TetR-like_transc_reg"/>
</dbReference>
<feature type="domain" description="HTH tetR-type" evidence="3">
    <location>
        <begin position="6"/>
        <end position="66"/>
    </location>
</feature>
<reference evidence="4 5" key="1">
    <citation type="submission" date="2021-01" db="EMBL/GenBank/DDBJ databases">
        <title>Actinoplanes sp. nov. LDG1-01 isolated from lichen.</title>
        <authorList>
            <person name="Saeng-In P."/>
            <person name="Phongsopitanun W."/>
            <person name="Kanchanasin P."/>
            <person name="Yuki M."/>
            <person name="Kudo T."/>
            <person name="Ohkuma M."/>
            <person name="Tanasupawat S."/>
        </authorList>
    </citation>
    <scope>NUCLEOTIDE SEQUENCE [LARGE SCALE GENOMIC DNA]</scope>
    <source>
        <strain evidence="4 5">LDG1-01</strain>
    </source>
</reference>
<name>A0ABS1VYM6_9ACTN</name>
<dbReference type="RefSeq" id="WP_202996285.1">
    <property type="nucleotide sequence ID" value="NZ_JAENHO010000011.1"/>
</dbReference>
<comment type="caution">
    <text evidence="4">The sequence shown here is derived from an EMBL/GenBank/DDBJ whole genome shotgun (WGS) entry which is preliminary data.</text>
</comment>
<organism evidence="4 5">
    <name type="scientific">Paractinoplanes lichenicola</name>
    <dbReference type="NCBI Taxonomy" id="2802976"/>
    <lineage>
        <taxon>Bacteria</taxon>
        <taxon>Bacillati</taxon>
        <taxon>Actinomycetota</taxon>
        <taxon>Actinomycetes</taxon>
        <taxon>Micromonosporales</taxon>
        <taxon>Micromonosporaceae</taxon>
        <taxon>Paractinoplanes</taxon>
    </lineage>
</organism>
<keyword evidence="5" id="KW-1185">Reference proteome</keyword>
<dbReference type="EMBL" id="JAENHO010000011">
    <property type="protein sequence ID" value="MBL7259597.1"/>
    <property type="molecule type" value="Genomic_DNA"/>
</dbReference>
<dbReference type="PRINTS" id="PR00455">
    <property type="entry name" value="HTHTETR"/>
</dbReference>
<dbReference type="InterPro" id="IPR009057">
    <property type="entry name" value="Homeodomain-like_sf"/>
</dbReference>
<dbReference type="Pfam" id="PF17926">
    <property type="entry name" value="TetR_C_21"/>
    <property type="match status" value="1"/>
</dbReference>
<evidence type="ECO:0000259" key="3">
    <source>
        <dbReference type="PROSITE" id="PS50977"/>
    </source>
</evidence>
<dbReference type="PROSITE" id="PS50977">
    <property type="entry name" value="HTH_TETR_2"/>
    <property type="match status" value="1"/>
</dbReference>
<dbReference type="SUPFAM" id="SSF46689">
    <property type="entry name" value="Homeodomain-like"/>
    <property type="match status" value="1"/>
</dbReference>
<sequence>MGYDSAATRARLIDAAFDEFVERGLAGARVDRIAAAAKANKQAIYGYFGSKDALYDAVLAARLSVLADKAPFDPDDLVGYAAALFDALGDAPGVLRLTQWIRLERGDATPGEIESHLDKARAVRDALGLPDEALATDVLELVIAMSMTWATMPVSLRSASGGAARARREAHRQALITAVDAVCRAFKTN</sequence>
<evidence type="ECO:0000313" key="5">
    <source>
        <dbReference type="Proteomes" id="UP000598996"/>
    </source>
</evidence>
<dbReference type="PANTHER" id="PTHR30328">
    <property type="entry name" value="TRANSCRIPTIONAL REPRESSOR"/>
    <property type="match status" value="1"/>
</dbReference>
<dbReference type="InterPro" id="IPR001647">
    <property type="entry name" value="HTH_TetR"/>
</dbReference>
<dbReference type="Pfam" id="PF00440">
    <property type="entry name" value="TetR_N"/>
    <property type="match status" value="1"/>
</dbReference>
<dbReference type="SUPFAM" id="SSF48498">
    <property type="entry name" value="Tetracyclin repressor-like, C-terminal domain"/>
    <property type="match status" value="1"/>
</dbReference>
<evidence type="ECO:0000256" key="2">
    <source>
        <dbReference type="PROSITE-ProRule" id="PRU00335"/>
    </source>
</evidence>
<accession>A0ABS1VYM6</accession>
<dbReference type="InterPro" id="IPR036271">
    <property type="entry name" value="Tet_transcr_reg_TetR-rel_C_sf"/>
</dbReference>
<dbReference type="PANTHER" id="PTHR30328:SF54">
    <property type="entry name" value="HTH-TYPE TRANSCRIPTIONAL REPRESSOR SCO4008"/>
    <property type="match status" value="1"/>
</dbReference>
<gene>
    <name evidence="4" type="ORF">JKJ07_35295</name>
</gene>
<dbReference type="InterPro" id="IPR041467">
    <property type="entry name" value="Sco4008_C"/>
</dbReference>
<evidence type="ECO:0000256" key="1">
    <source>
        <dbReference type="ARBA" id="ARBA00023125"/>
    </source>
</evidence>
<dbReference type="Proteomes" id="UP000598996">
    <property type="component" value="Unassembled WGS sequence"/>
</dbReference>
<proteinExistence type="predicted"/>
<protein>
    <submittedName>
        <fullName evidence="4">TetR family transcriptional regulator</fullName>
    </submittedName>
</protein>
<evidence type="ECO:0000313" key="4">
    <source>
        <dbReference type="EMBL" id="MBL7259597.1"/>
    </source>
</evidence>